<protein>
    <submittedName>
        <fullName evidence="3">Flagellar basal-body rod protein FlgB</fullName>
    </submittedName>
</protein>
<dbReference type="AlphaFoldDB" id="A0A4R2RF16"/>
<feature type="domain" description="Flagellar basal body rod protein N-terminal" evidence="2">
    <location>
        <begin position="15"/>
        <end position="35"/>
    </location>
</feature>
<reference evidence="3 4" key="1">
    <citation type="submission" date="2019-03" db="EMBL/GenBank/DDBJ databases">
        <title>Genomic Encyclopedia of Type Strains, Phase IV (KMG-IV): sequencing the most valuable type-strain genomes for metagenomic binning, comparative biology and taxonomic classification.</title>
        <authorList>
            <person name="Goeker M."/>
        </authorList>
    </citation>
    <scope>NUCLEOTIDE SEQUENCE [LARGE SCALE GENOMIC DNA]</scope>
    <source>
        <strain evidence="3 4">DSM 24766</strain>
    </source>
</reference>
<evidence type="ECO:0000313" key="4">
    <source>
        <dbReference type="Proteomes" id="UP000295050"/>
    </source>
</evidence>
<evidence type="ECO:0000259" key="2">
    <source>
        <dbReference type="Pfam" id="PF00460"/>
    </source>
</evidence>
<gene>
    <name evidence="3" type="ORF">EV663_106142</name>
</gene>
<sequence>MPEILQMAQALARHASARQAIIARNVANADTPGYRARDVAAFSDSYRAVATLPLRITRQGHLGATRADTLPRIRPAMAPAAPNGNTVSLEEEMLRAAQTQRANTLALSVYRSALGILRTSLGRTR</sequence>
<organism evidence="3 4">
    <name type="scientific">Rhodovulum bhavnagarense</name>
    <dbReference type="NCBI Taxonomy" id="992286"/>
    <lineage>
        <taxon>Bacteria</taxon>
        <taxon>Pseudomonadati</taxon>
        <taxon>Pseudomonadota</taxon>
        <taxon>Alphaproteobacteria</taxon>
        <taxon>Rhodobacterales</taxon>
        <taxon>Paracoccaceae</taxon>
        <taxon>Rhodovulum</taxon>
    </lineage>
</organism>
<keyword evidence="3" id="KW-0966">Cell projection</keyword>
<dbReference type="GO" id="GO:0009425">
    <property type="term" value="C:bacterial-type flagellum basal body"/>
    <property type="evidence" value="ECO:0007669"/>
    <property type="project" value="UniProtKB-SubCell"/>
</dbReference>
<keyword evidence="3" id="KW-0282">Flagellum</keyword>
<comment type="caution">
    <text evidence="3">The sequence shown here is derived from an EMBL/GenBank/DDBJ whole genome shotgun (WGS) entry which is preliminary data.</text>
</comment>
<name>A0A4R2RF16_9RHOB</name>
<accession>A0A4R2RF16</accession>
<dbReference type="EMBL" id="SLXU01000006">
    <property type="protein sequence ID" value="TCP61194.1"/>
    <property type="molecule type" value="Genomic_DNA"/>
</dbReference>
<dbReference type="NCBIfam" id="NF009270">
    <property type="entry name" value="PRK12627.1"/>
    <property type="match status" value="1"/>
</dbReference>
<evidence type="ECO:0000313" key="3">
    <source>
        <dbReference type="EMBL" id="TCP61194.1"/>
    </source>
</evidence>
<dbReference type="InterPro" id="IPR001444">
    <property type="entry name" value="Flag_bb_rod_N"/>
</dbReference>
<evidence type="ECO:0000256" key="1">
    <source>
        <dbReference type="ARBA" id="ARBA00004117"/>
    </source>
</evidence>
<dbReference type="Pfam" id="PF00460">
    <property type="entry name" value="Flg_bb_rod"/>
    <property type="match status" value="1"/>
</dbReference>
<comment type="subcellular location">
    <subcellularLocation>
        <location evidence="1">Bacterial flagellum basal body</location>
    </subcellularLocation>
</comment>
<dbReference type="RefSeq" id="WP_132951370.1">
    <property type="nucleotide sequence ID" value="NZ_SLXU01000006.1"/>
</dbReference>
<dbReference type="OrthoDB" id="9788334at2"/>
<dbReference type="Proteomes" id="UP000295050">
    <property type="component" value="Unassembled WGS sequence"/>
</dbReference>
<proteinExistence type="predicted"/>
<keyword evidence="3" id="KW-0969">Cilium</keyword>
<keyword evidence="4" id="KW-1185">Reference proteome</keyword>